<accession>A0A7J3MZB7</accession>
<reference evidence="2" key="1">
    <citation type="journal article" date="2020" name="mSystems">
        <title>Genome- and Community-Level Interaction Insights into Carbon Utilization and Element Cycling Functions of Hydrothermarchaeota in Hydrothermal Sediment.</title>
        <authorList>
            <person name="Zhou Z."/>
            <person name="Liu Y."/>
            <person name="Xu W."/>
            <person name="Pan J."/>
            <person name="Luo Z.H."/>
            <person name="Li M."/>
        </authorList>
    </citation>
    <scope>NUCLEOTIDE SEQUENCE [LARGE SCALE GENOMIC DNA]</scope>
    <source>
        <strain evidence="1">SpSt-629</strain>
        <strain evidence="2">SpSt-688</strain>
    </source>
</reference>
<organism evidence="2">
    <name type="scientific">Ignisphaera aggregans</name>
    <dbReference type="NCBI Taxonomy" id="334771"/>
    <lineage>
        <taxon>Archaea</taxon>
        <taxon>Thermoproteota</taxon>
        <taxon>Thermoprotei</taxon>
        <taxon>Desulfurococcales</taxon>
        <taxon>Desulfurococcaceae</taxon>
        <taxon>Ignisphaera</taxon>
    </lineage>
</organism>
<proteinExistence type="predicted"/>
<evidence type="ECO:0000313" key="1">
    <source>
        <dbReference type="EMBL" id="HFQ78456.1"/>
    </source>
</evidence>
<evidence type="ECO:0000313" key="2">
    <source>
        <dbReference type="EMBL" id="HGT98851.1"/>
    </source>
</evidence>
<dbReference type="EMBL" id="DTAU01000044">
    <property type="protein sequence ID" value="HFQ78456.1"/>
    <property type="molecule type" value="Genomic_DNA"/>
</dbReference>
<name>A0A7J3MZB7_9CREN</name>
<sequence length="67" mass="7412">MNEIPRGMLIVNAPNVPQLGFTLHSININAGGIYIKLCGISRDMSIKEPKNEYSDDTMNNIMDTTSL</sequence>
<protein>
    <submittedName>
        <fullName evidence="2">Uncharacterized protein</fullName>
    </submittedName>
</protein>
<comment type="caution">
    <text evidence="2">The sequence shown here is derived from an EMBL/GenBank/DDBJ whole genome shotgun (WGS) entry which is preliminary data.</text>
</comment>
<gene>
    <name evidence="1" type="ORF">ENT99_01970</name>
    <name evidence="2" type="ORF">ENU64_05420</name>
</gene>
<dbReference type="EMBL" id="DTDH01000159">
    <property type="protein sequence ID" value="HGT98851.1"/>
    <property type="molecule type" value="Genomic_DNA"/>
</dbReference>
<dbReference type="AlphaFoldDB" id="A0A7J3MZB7"/>